<dbReference type="PIR" id="A95388">
    <property type="entry name" value="A95388"/>
</dbReference>
<dbReference type="HOGENOM" id="CLU_1739080_0_0_5"/>
<name>Q92Y78_RHIME</name>
<evidence type="ECO:0000313" key="3">
    <source>
        <dbReference type="Proteomes" id="UP000001976"/>
    </source>
</evidence>
<feature type="region of interest" description="Disordered" evidence="1">
    <location>
        <begin position="1"/>
        <end position="26"/>
    </location>
</feature>
<geneLocation type="plasmid" evidence="2 3">
    <name>pSymA</name>
</geneLocation>
<proteinExistence type="predicted"/>
<dbReference type="AlphaFoldDB" id="Q92Y78"/>
<reference evidence="2 3" key="1">
    <citation type="journal article" date="2001" name="Proc. Natl. Acad. Sci. U.S.A.">
        <title>Nucleotide sequence and predicted functions of the entire Sinorhizobium meliloti pSymA megaplasmid.</title>
        <authorList>
            <person name="Barnett M.J."/>
            <person name="Fisher R.F."/>
            <person name="Jones T."/>
            <person name="Komp C."/>
            <person name="Abola A.P."/>
            <person name="Barloy-Hubler F."/>
            <person name="Bowser L."/>
            <person name="Capela D."/>
            <person name="Galibert F."/>
            <person name="Gouzy J."/>
            <person name="Gurjal M."/>
            <person name="Hong A."/>
            <person name="Huizar L."/>
            <person name="Hyman R.W."/>
            <person name="Kahn D."/>
            <person name="Kahn M.L."/>
            <person name="Kalman S."/>
            <person name="Keating D.H."/>
            <person name="Palm C."/>
            <person name="Peck M.C."/>
            <person name="Surzycki R."/>
            <person name="Wells D.H."/>
            <person name="Yeh K.-C."/>
            <person name="Davis R.W."/>
            <person name="Federspiel N.A."/>
            <person name="Long S.R."/>
        </authorList>
    </citation>
    <scope>NUCLEOTIDE SEQUENCE [LARGE SCALE GENOMIC DNA]</scope>
    <source>
        <strain evidence="2 3">1021</strain>
        <plasmid evidence="3">Plasmid pSymA</plasmid>
    </source>
</reference>
<protein>
    <submittedName>
        <fullName evidence="2">Uncharacterized protein</fullName>
    </submittedName>
</protein>
<evidence type="ECO:0000313" key="2">
    <source>
        <dbReference type="EMBL" id="AAK65667.1"/>
    </source>
</evidence>
<dbReference type="EMBL" id="AE006469">
    <property type="protein sequence ID" value="AAK65667.1"/>
    <property type="molecule type" value="Genomic_DNA"/>
</dbReference>
<accession>Q92Y78</accession>
<dbReference type="KEGG" id="sme:SMa1832"/>
<reference evidence="3" key="2">
    <citation type="journal article" date="2001" name="Science">
        <title>The composite genome of the legume symbiont Sinorhizobium meliloti.</title>
        <authorList>
            <person name="Galibert F."/>
            <person name="Finan T.M."/>
            <person name="Long S.R."/>
            <person name="Puehler A."/>
            <person name="Abola P."/>
            <person name="Ampe F."/>
            <person name="Barloy-Hubler F."/>
            <person name="Barnett M.J."/>
            <person name="Becker A."/>
            <person name="Boistard P."/>
            <person name="Bothe G."/>
            <person name="Boutry M."/>
            <person name="Bowser L."/>
            <person name="Buhrmester J."/>
            <person name="Cadieu E."/>
            <person name="Capela D."/>
            <person name="Chain P."/>
            <person name="Cowie A."/>
            <person name="Davis R.W."/>
            <person name="Dreano S."/>
            <person name="Federspiel N.A."/>
            <person name="Fisher R.F."/>
            <person name="Gloux S."/>
            <person name="Godrie T."/>
            <person name="Goffeau A."/>
            <person name="Golding B."/>
            <person name="Gouzy J."/>
            <person name="Gurjal M."/>
            <person name="Hernandez-Lucas I."/>
            <person name="Hong A."/>
            <person name="Huizar L."/>
            <person name="Hyman R.W."/>
            <person name="Jones T."/>
            <person name="Kahn D."/>
            <person name="Kahn M.L."/>
            <person name="Kalman S."/>
            <person name="Keating D.H."/>
            <person name="Kiss E."/>
            <person name="Komp C."/>
            <person name="Lelaure V."/>
            <person name="Masuy D."/>
            <person name="Palm C."/>
            <person name="Peck M.C."/>
            <person name="Pohl T.M."/>
            <person name="Portetelle D."/>
            <person name="Purnelle B."/>
            <person name="Ramsperger U."/>
            <person name="Surzycki R."/>
            <person name="Thebault P."/>
            <person name="Vandenbol M."/>
            <person name="Vorhoelter F.J."/>
            <person name="Weidner S."/>
            <person name="Wells D.H."/>
            <person name="Wong K."/>
            <person name="Yeh K.-C."/>
            <person name="Batut J."/>
        </authorList>
    </citation>
    <scope>NUCLEOTIDE SEQUENCE [LARGE SCALE GENOMIC DNA]</scope>
    <source>
        <strain evidence="3">1021</strain>
        <plasmid evidence="3">Plasmid pSymA</plasmid>
    </source>
</reference>
<dbReference type="EnsemblBacteria" id="AAK65667">
    <property type="protein sequence ID" value="AAK65667"/>
    <property type="gene ID" value="SMa1832"/>
</dbReference>
<organism evidence="2 3">
    <name type="scientific">Rhizobium meliloti (strain 1021)</name>
    <name type="common">Ensifer meliloti</name>
    <name type="synonym">Sinorhizobium meliloti</name>
    <dbReference type="NCBI Taxonomy" id="266834"/>
    <lineage>
        <taxon>Bacteria</taxon>
        <taxon>Pseudomonadati</taxon>
        <taxon>Pseudomonadota</taxon>
        <taxon>Alphaproteobacteria</taxon>
        <taxon>Hyphomicrobiales</taxon>
        <taxon>Rhizobiaceae</taxon>
        <taxon>Sinorhizobium/Ensifer group</taxon>
        <taxon>Sinorhizobium</taxon>
    </lineage>
</organism>
<sequence length="150" mass="15606">MVTKILTGSGSAERGANSSDGSRSPRASRLACSLSVAKGSHNEAIGAHQLYARSTLAARAVAENVHVRAINEHPASAPPGASSTIPRFCSWSSAAFTVGTVGPLRLDADIDEPPFYSRNCSPCRDPDASGRPEPSPDCFACLARSSPAWP</sequence>
<feature type="compositionally biased region" description="Polar residues" evidence="1">
    <location>
        <begin position="1"/>
        <end position="22"/>
    </location>
</feature>
<gene>
    <name evidence="2" type="ORF">SMa1832</name>
</gene>
<keyword evidence="3" id="KW-1185">Reference proteome</keyword>
<keyword evidence="2" id="KW-0614">Plasmid</keyword>
<evidence type="ECO:0000256" key="1">
    <source>
        <dbReference type="SAM" id="MobiDB-lite"/>
    </source>
</evidence>
<dbReference type="Proteomes" id="UP000001976">
    <property type="component" value="Plasmid pSymA"/>
</dbReference>